<name>A0A9D0ZQ22_9FIRM</name>
<gene>
    <name evidence="2" type="ORF">IAB27_00800</name>
</gene>
<dbReference type="AlphaFoldDB" id="A0A9D0ZQ22"/>
<reference evidence="2" key="1">
    <citation type="submission" date="2020-10" db="EMBL/GenBank/DDBJ databases">
        <authorList>
            <person name="Gilroy R."/>
        </authorList>
    </citation>
    <scope>NUCLEOTIDE SEQUENCE</scope>
    <source>
        <strain evidence="2">CHK147-3167</strain>
    </source>
</reference>
<evidence type="ECO:0000313" key="3">
    <source>
        <dbReference type="Proteomes" id="UP000886786"/>
    </source>
</evidence>
<dbReference type="Pfam" id="PF13338">
    <property type="entry name" value="AbiEi_4"/>
    <property type="match status" value="1"/>
</dbReference>
<feature type="domain" description="AbiEi antitoxin N-terminal" evidence="1">
    <location>
        <begin position="6"/>
        <end position="48"/>
    </location>
</feature>
<dbReference type="EMBL" id="DVFV01000020">
    <property type="protein sequence ID" value="HIQ90155.1"/>
    <property type="molecule type" value="Genomic_DNA"/>
</dbReference>
<organism evidence="2 3">
    <name type="scientific">Candidatus Coprosoma intestinipullorum</name>
    <dbReference type="NCBI Taxonomy" id="2840752"/>
    <lineage>
        <taxon>Bacteria</taxon>
        <taxon>Bacillati</taxon>
        <taxon>Bacillota</taxon>
        <taxon>Bacillota incertae sedis</taxon>
        <taxon>Candidatus Coprosoma</taxon>
    </lineage>
</organism>
<accession>A0A9D0ZQ22</accession>
<proteinExistence type="predicted"/>
<dbReference type="Proteomes" id="UP000886786">
    <property type="component" value="Unassembled WGS sequence"/>
</dbReference>
<evidence type="ECO:0000313" key="2">
    <source>
        <dbReference type="EMBL" id="HIQ90155.1"/>
    </source>
</evidence>
<comment type="caution">
    <text evidence="2">The sequence shown here is derived from an EMBL/GenBank/DDBJ whole genome shotgun (WGS) entry which is preliminary data.</text>
</comment>
<evidence type="ECO:0000259" key="1">
    <source>
        <dbReference type="Pfam" id="PF13338"/>
    </source>
</evidence>
<protein>
    <submittedName>
        <fullName evidence="2">Type IV toxin-antitoxin system AbiEi family antitoxin domain-containing protein</fullName>
    </submittedName>
</protein>
<sequence length="195" mass="22892">MGYESKILKLFKNGYLTTKDVTENNIPRTYLTKLIKENKIERVSRGVYIKKNVLVDEFMVLQSKSKYAIYSNATALYLHGLSNRIPIKYDITVKSGYKGSLQKEDNVTLFYTKRELLELGVIDYKLDSGNIIRVYDLDKTICDIIKNKKKVDAEIFNKAIREYFYSKKKNTLKLYEYAKKMNIYNKVRDIFEVLG</sequence>
<reference evidence="2" key="2">
    <citation type="journal article" date="2021" name="PeerJ">
        <title>Extensive microbial diversity within the chicken gut microbiome revealed by metagenomics and culture.</title>
        <authorList>
            <person name="Gilroy R."/>
            <person name="Ravi A."/>
            <person name="Getino M."/>
            <person name="Pursley I."/>
            <person name="Horton D.L."/>
            <person name="Alikhan N.F."/>
            <person name="Baker D."/>
            <person name="Gharbi K."/>
            <person name="Hall N."/>
            <person name="Watson M."/>
            <person name="Adriaenssens E.M."/>
            <person name="Foster-Nyarko E."/>
            <person name="Jarju S."/>
            <person name="Secka A."/>
            <person name="Antonio M."/>
            <person name="Oren A."/>
            <person name="Chaudhuri R.R."/>
            <person name="La Ragione R."/>
            <person name="Hildebrand F."/>
            <person name="Pallen M.J."/>
        </authorList>
    </citation>
    <scope>NUCLEOTIDE SEQUENCE</scope>
    <source>
        <strain evidence="2">CHK147-3167</strain>
    </source>
</reference>
<dbReference type="InterPro" id="IPR025159">
    <property type="entry name" value="AbiEi_N"/>
</dbReference>